<reference evidence="2" key="1">
    <citation type="submission" date="2017-11" db="EMBL/GenBank/DDBJ databases">
        <authorList>
            <person name="Lima N.C."/>
            <person name="Parody-Merino A.M."/>
            <person name="Battley P.F."/>
            <person name="Fidler A.E."/>
            <person name="Prosdocimi F."/>
        </authorList>
    </citation>
    <scope>NUCLEOTIDE SEQUENCE [LARGE SCALE GENOMIC DNA]</scope>
</reference>
<protein>
    <submittedName>
        <fullName evidence="1">Rna-directed dna polymerase from mobile element jockey-like</fullName>
    </submittedName>
</protein>
<keyword evidence="1" id="KW-0695">RNA-directed DNA polymerase</keyword>
<reference evidence="2" key="2">
    <citation type="submission" date="2017-12" db="EMBL/GenBank/DDBJ databases">
        <title>Genome sequence of the Bar-tailed Godwit (Limosa lapponica baueri).</title>
        <authorList>
            <person name="Lima N.C.B."/>
            <person name="Parody-Merino A.M."/>
            <person name="Battley P.F."/>
            <person name="Fidler A.E."/>
            <person name="Prosdocimi F."/>
        </authorList>
    </citation>
    <scope>NUCLEOTIDE SEQUENCE [LARGE SCALE GENOMIC DNA]</scope>
</reference>
<organism evidence="1 2">
    <name type="scientific">Limosa lapponica baueri</name>
    <dbReference type="NCBI Taxonomy" id="1758121"/>
    <lineage>
        <taxon>Eukaryota</taxon>
        <taxon>Metazoa</taxon>
        <taxon>Chordata</taxon>
        <taxon>Craniata</taxon>
        <taxon>Vertebrata</taxon>
        <taxon>Euteleostomi</taxon>
        <taxon>Archelosauria</taxon>
        <taxon>Archosauria</taxon>
        <taxon>Dinosauria</taxon>
        <taxon>Saurischia</taxon>
        <taxon>Theropoda</taxon>
        <taxon>Coelurosauria</taxon>
        <taxon>Aves</taxon>
        <taxon>Neognathae</taxon>
        <taxon>Neoaves</taxon>
        <taxon>Charadriiformes</taxon>
        <taxon>Scolopacidae</taxon>
        <taxon>Limosa</taxon>
    </lineage>
</organism>
<name>A0A2I0UDU9_LIMLA</name>
<dbReference type="GO" id="GO:0003964">
    <property type="term" value="F:RNA-directed DNA polymerase activity"/>
    <property type="evidence" value="ECO:0007669"/>
    <property type="project" value="UniProtKB-KW"/>
</dbReference>
<keyword evidence="1" id="KW-0548">Nucleotidyltransferase</keyword>
<evidence type="ECO:0000313" key="1">
    <source>
        <dbReference type="EMBL" id="PKU44227.1"/>
    </source>
</evidence>
<dbReference type="PANTHER" id="PTHR33332">
    <property type="entry name" value="REVERSE TRANSCRIPTASE DOMAIN-CONTAINING PROTEIN"/>
    <property type="match status" value="1"/>
</dbReference>
<evidence type="ECO:0000313" key="2">
    <source>
        <dbReference type="Proteomes" id="UP000233556"/>
    </source>
</evidence>
<accession>A0A2I0UDU9</accession>
<dbReference type="OrthoDB" id="416454at2759"/>
<dbReference type="AlphaFoldDB" id="A0A2I0UDU9"/>
<gene>
    <name evidence="1" type="ORF">llap_5487</name>
</gene>
<keyword evidence="1" id="KW-0808">Transferase</keyword>
<dbReference type="EMBL" id="KZ505842">
    <property type="protein sequence ID" value="PKU44227.1"/>
    <property type="molecule type" value="Genomic_DNA"/>
</dbReference>
<keyword evidence="2" id="KW-1185">Reference proteome</keyword>
<sequence length="165" mass="18368">MKSLQPEKGFAAIFIPLKLVSQITPRLANHSINSKSPESLAEFSLILTPKHSPVFQQLPFLGLGFSVKEICLKQHYTLTSVTTIRGSRLECLVSAPVLFNNFVNDMDSGIKCALSKFADDTKLCGVVDILQGRDAIQRDLDRLERWAHANLIKFNQTKCKVLEGP</sequence>
<proteinExistence type="predicted"/>
<dbReference type="Proteomes" id="UP000233556">
    <property type="component" value="Unassembled WGS sequence"/>
</dbReference>